<sequence>MAEQKILKFPSGFLWGVSTSAYQIEGGITNDWSEWEKSELRIKNLELRNLNPRDFICGQACDSYNRYEEDLDLVKKLGCGAFRLGVEWARIEPVEGKFNQAEIEHYKEVLRAAKKRDLQVILTLWHWTNPIWLAEQGGWANRKAVDYFIRYVELIVKKLGQDVDFWITLNEPMAHLGFGYLRGNFPPARRGDLIGLIKAYKNLVKAHKLAYKKIQQIQPQSKVSFTSLTDYFEPANKYNPLDWLIVIIARYWHHRKFLNETRSYIDFIAFDYYFHQRLSWLPPFKANFNYYTNDMGWEIYPAGIYCVIKYLTSFKKPIYVMENGIADAADKKRIKFIVDHLKHIHRSISEGADVRGYLYWSLLDNFEWAHGWAPKFGLYTMDRRTFKRTPRPSVALYSEICRNNRILI</sequence>
<dbReference type="InterPro" id="IPR033132">
    <property type="entry name" value="GH_1_N_CS"/>
</dbReference>
<keyword evidence="3 6" id="KW-0326">Glycosidase</keyword>
<dbReference type="EMBL" id="PFAO01000016">
    <property type="protein sequence ID" value="PIT95529.1"/>
    <property type="molecule type" value="Genomic_DNA"/>
</dbReference>
<dbReference type="InterPro" id="IPR017853">
    <property type="entry name" value="GH"/>
</dbReference>
<dbReference type="InterPro" id="IPR001360">
    <property type="entry name" value="Glyco_hydro_1"/>
</dbReference>
<evidence type="ECO:0000313" key="7">
    <source>
        <dbReference type="EMBL" id="PIT95529.1"/>
    </source>
</evidence>
<accession>A0A2M6WRU6</accession>
<gene>
    <name evidence="7" type="ORF">COT96_00720</name>
</gene>
<dbReference type="Proteomes" id="UP000228964">
    <property type="component" value="Unassembled WGS sequence"/>
</dbReference>
<dbReference type="Pfam" id="PF00232">
    <property type="entry name" value="Glyco_hydro_1"/>
    <property type="match status" value="2"/>
</dbReference>
<feature type="active site" description="Nucleophile" evidence="4">
    <location>
        <position position="322"/>
    </location>
</feature>
<keyword evidence="2 6" id="KW-0378">Hydrolase</keyword>
<evidence type="ECO:0000256" key="1">
    <source>
        <dbReference type="ARBA" id="ARBA00010838"/>
    </source>
</evidence>
<proteinExistence type="inferred from homology"/>
<evidence type="ECO:0000256" key="3">
    <source>
        <dbReference type="ARBA" id="ARBA00023295"/>
    </source>
</evidence>
<dbReference type="GO" id="GO:0005975">
    <property type="term" value="P:carbohydrate metabolic process"/>
    <property type="evidence" value="ECO:0007669"/>
    <property type="project" value="InterPro"/>
</dbReference>
<dbReference type="SUPFAM" id="SSF51445">
    <property type="entry name" value="(Trans)glycosidases"/>
    <property type="match status" value="1"/>
</dbReference>
<dbReference type="PANTHER" id="PTHR10353:SF209">
    <property type="entry name" value="GALACTOLIPID GALACTOSYLTRANSFERASE SFR2, CHLOROPLASTIC"/>
    <property type="match status" value="1"/>
</dbReference>
<evidence type="ECO:0000256" key="5">
    <source>
        <dbReference type="RuleBase" id="RU003690"/>
    </source>
</evidence>
<dbReference type="AlphaFoldDB" id="A0A2M6WRU6"/>
<comment type="similarity">
    <text evidence="1 5">Belongs to the glycosyl hydrolase 1 family.</text>
</comment>
<evidence type="ECO:0000256" key="2">
    <source>
        <dbReference type="ARBA" id="ARBA00022801"/>
    </source>
</evidence>
<name>A0A2M6WRU6_9BACT</name>
<evidence type="ECO:0000256" key="4">
    <source>
        <dbReference type="PROSITE-ProRule" id="PRU10055"/>
    </source>
</evidence>
<comment type="caution">
    <text evidence="7">The sequence shown here is derived from an EMBL/GenBank/DDBJ whole genome shotgun (WGS) entry which is preliminary data.</text>
</comment>
<dbReference type="PROSITE" id="PS00572">
    <property type="entry name" value="GLYCOSYL_HYDROL_F1_1"/>
    <property type="match status" value="1"/>
</dbReference>
<dbReference type="Gene3D" id="3.20.20.80">
    <property type="entry name" value="Glycosidases"/>
    <property type="match status" value="1"/>
</dbReference>
<reference evidence="8" key="1">
    <citation type="submission" date="2017-09" db="EMBL/GenBank/DDBJ databases">
        <title>Depth-based differentiation of microbial function through sediment-hosted aquifers and enrichment of novel symbionts in the deep terrestrial subsurface.</title>
        <authorList>
            <person name="Probst A.J."/>
            <person name="Ladd B."/>
            <person name="Jarett J.K."/>
            <person name="Geller-Mcgrath D.E."/>
            <person name="Sieber C.M.K."/>
            <person name="Emerson J.B."/>
            <person name="Anantharaman K."/>
            <person name="Thomas B.C."/>
            <person name="Malmstrom R."/>
            <person name="Stieglmeier M."/>
            <person name="Klingl A."/>
            <person name="Woyke T."/>
            <person name="Ryan C.M."/>
            <person name="Banfield J.F."/>
        </authorList>
    </citation>
    <scope>NUCLEOTIDE SEQUENCE [LARGE SCALE GENOMIC DNA]</scope>
</reference>
<evidence type="ECO:0000256" key="6">
    <source>
        <dbReference type="RuleBase" id="RU004468"/>
    </source>
</evidence>
<dbReference type="PRINTS" id="PR00131">
    <property type="entry name" value="GLHYDRLASE1"/>
</dbReference>
<protein>
    <submittedName>
        <fullName evidence="7">Glycoside hydrolase family 1 protein</fullName>
    </submittedName>
</protein>
<evidence type="ECO:0000313" key="8">
    <source>
        <dbReference type="Proteomes" id="UP000228964"/>
    </source>
</evidence>
<dbReference type="PANTHER" id="PTHR10353">
    <property type="entry name" value="GLYCOSYL HYDROLASE"/>
    <property type="match status" value="1"/>
</dbReference>
<dbReference type="PROSITE" id="PS00653">
    <property type="entry name" value="GLYCOSYL_HYDROL_F1_2"/>
    <property type="match status" value="1"/>
</dbReference>
<dbReference type="GO" id="GO:0008422">
    <property type="term" value="F:beta-glucosidase activity"/>
    <property type="evidence" value="ECO:0007669"/>
    <property type="project" value="TreeGrafter"/>
</dbReference>
<dbReference type="InterPro" id="IPR018120">
    <property type="entry name" value="Glyco_hydro_1_AS"/>
</dbReference>
<organism evidence="7 8">
    <name type="scientific">Candidatus Falkowbacteria bacterium CG10_big_fil_rev_8_21_14_0_10_38_22</name>
    <dbReference type="NCBI Taxonomy" id="1974564"/>
    <lineage>
        <taxon>Bacteria</taxon>
        <taxon>Candidatus Falkowiibacteriota</taxon>
    </lineage>
</organism>